<dbReference type="EMBL" id="KV749863">
    <property type="protein sequence ID" value="OCL07484.1"/>
    <property type="molecule type" value="Genomic_DNA"/>
</dbReference>
<accession>A0A8E2JS37</accession>
<dbReference type="Gene3D" id="3.40.50.1000">
    <property type="entry name" value="HAD superfamily/HAD-like"/>
    <property type="match status" value="1"/>
</dbReference>
<dbReference type="InterPro" id="IPR023198">
    <property type="entry name" value="PGP-like_dom2"/>
</dbReference>
<dbReference type="InterPro" id="IPR023214">
    <property type="entry name" value="HAD_sf"/>
</dbReference>
<evidence type="ECO:0000313" key="1">
    <source>
        <dbReference type="EMBL" id="OCL07484.1"/>
    </source>
</evidence>
<dbReference type="Proteomes" id="UP000250140">
    <property type="component" value="Unassembled WGS sequence"/>
</dbReference>
<dbReference type="InterPro" id="IPR052898">
    <property type="entry name" value="ACAD10-like"/>
</dbReference>
<dbReference type="PANTHER" id="PTHR47829:SF1">
    <property type="entry name" value="HAD FAMILY PHOSPHATASE"/>
    <property type="match status" value="1"/>
</dbReference>
<dbReference type="OrthoDB" id="1694274at2759"/>
<dbReference type="SFLD" id="SFLDG01129">
    <property type="entry name" value="C1.5:_HAD__Beta-PGM__Phosphata"/>
    <property type="match status" value="1"/>
</dbReference>
<dbReference type="SUPFAM" id="SSF56784">
    <property type="entry name" value="HAD-like"/>
    <property type="match status" value="1"/>
</dbReference>
<dbReference type="InterPro" id="IPR036412">
    <property type="entry name" value="HAD-like_sf"/>
</dbReference>
<dbReference type="Pfam" id="PF00702">
    <property type="entry name" value="Hydrolase"/>
    <property type="match status" value="1"/>
</dbReference>
<dbReference type="SFLD" id="SFLDS00003">
    <property type="entry name" value="Haloacid_Dehalogenase"/>
    <property type="match status" value="1"/>
</dbReference>
<reference evidence="1 2" key="1">
    <citation type="journal article" date="2016" name="Nat. Commun.">
        <title>Ectomycorrhizal ecology is imprinted in the genome of the dominant symbiotic fungus Cenococcum geophilum.</title>
        <authorList>
            <consortium name="DOE Joint Genome Institute"/>
            <person name="Peter M."/>
            <person name="Kohler A."/>
            <person name="Ohm R.A."/>
            <person name="Kuo A."/>
            <person name="Krutzmann J."/>
            <person name="Morin E."/>
            <person name="Arend M."/>
            <person name="Barry K.W."/>
            <person name="Binder M."/>
            <person name="Choi C."/>
            <person name="Clum A."/>
            <person name="Copeland A."/>
            <person name="Grisel N."/>
            <person name="Haridas S."/>
            <person name="Kipfer T."/>
            <person name="LaButti K."/>
            <person name="Lindquist E."/>
            <person name="Lipzen A."/>
            <person name="Maire R."/>
            <person name="Meier B."/>
            <person name="Mihaltcheva S."/>
            <person name="Molinier V."/>
            <person name="Murat C."/>
            <person name="Poggeler S."/>
            <person name="Quandt C.A."/>
            <person name="Sperisen C."/>
            <person name="Tritt A."/>
            <person name="Tisserant E."/>
            <person name="Crous P.W."/>
            <person name="Henrissat B."/>
            <person name="Nehls U."/>
            <person name="Egli S."/>
            <person name="Spatafora J.W."/>
            <person name="Grigoriev I.V."/>
            <person name="Martin F.M."/>
        </authorList>
    </citation>
    <scope>NUCLEOTIDE SEQUENCE [LARGE SCALE GENOMIC DNA]</scope>
    <source>
        <strain evidence="1 2">CBS 207.34</strain>
    </source>
</reference>
<gene>
    <name evidence="1" type="ORF">AOQ84DRAFT_364935</name>
</gene>
<organism evidence="1 2">
    <name type="scientific">Glonium stellatum</name>
    <dbReference type="NCBI Taxonomy" id="574774"/>
    <lineage>
        <taxon>Eukaryota</taxon>
        <taxon>Fungi</taxon>
        <taxon>Dikarya</taxon>
        <taxon>Ascomycota</taxon>
        <taxon>Pezizomycotina</taxon>
        <taxon>Dothideomycetes</taxon>
        <taxon>Pleosporomycetidae</taxon>
        <taxon>Gloniales</taxon>
        <taxon>Gloniaceae</taxon>
        <taxon>Glonium</taxon>
    </lineage>
</organism>
<dbReference type="AlphaFoldDB" id="A0A8E2JS37"/>
<name>A0A8E2JS37_9PEZI</name>
<proteinExistence type="predicted"/>
<protein>
    <submittedName>
        <fullName evidence="1">HAD-like protein</fullName>
    </submittedName>
</protein>
<sequence>MPPTTPPKALLFDIGGVCVVSPFQAILDYEVANRIPVGWINFSISRAAPSGAWQRIERGECILDNEFFATFKAELENSSLWREYWNKLPENQGETVPPPPQINAKQLFWNMMRISRTPDPYMYAALKALRASGKFVLGALSNTIAFPPGIRDELGVPFEAGLLHAPDSPHANDSTVIADQFDTFISSAHVGLRKPDPKIYELAVREMDKESRRRGLGDVNVGDVLFLDDIGSNLKGARAVGMRTLKVDLGKTEAAVRELERATGMKLLEEVQEKARL</sequence>
<keyword evidence="2" id="KW-1185">Reference proteome</keyword>
<dbReference type="CDD" id="cd02603">
    <property type="entry name" value="HAD_sEH-N_like"/>
    <property type="match status" value="1"/>
</dbReference>
<evidence type="ECO:0000313" key="2">
    <source>
        <dbReference type="Proteomes" id="UP000250140"/>
    </source>
</evidence>
<dbReference type="PANTHER" id="PTHR47829">
    <property type="entry name" value="HYDROLASE, PUTATIVE (AFU_ORTHOLOGUE AFUA_1G12880)-RELATED"/>
    <property type="match status" value="1"/>
</dbReference>
<dbReference type="Gene3D" id="1.10.150.240">
    <property type="entry name" value="Putative phosphatase, domain 2"/>
    <property type="match status" value="1"/>
</dbReference>